<organism evidence="2 3">
    <name type="scientific">Dendrothele bispora (strain CBS 962.96)</name>
    <dbReference type="NCBI Taxonomy" id="1314807"/>
    <lineage>
        <taxon>Eukaryota</taxon>
        <taxon>Fungi</taxon>
        <taxon>Dikarya</taxon>
        <taxon>Basidiomycota</taxon>
        <taxon>Agaricomycotina</taxon>
        <taxon>Agaricomycetes</taxon>
        <taxon>Agaricomycetidae</taxon>
        <taxon>Agaricales</taxon>
        <taxon>Agaricales incertae sedis</taxon>
        <taxon>Dendrothele</taxon>
    </lineage>
</organism>
<keyword evidence="3" id="KW-1185">Reference proteome</keyword>
<dbReference type="EMBL" id="ML179606">
    <property type="protein sequence ID" value="THU84327.1"/>
    <property type="molecule type" value="Genomic_DNA"/>
</dbReference>
<feature type="compositionally biased region" description="Low complexity" evidence="1">
    <location>
        <begin position="347"/>
        <end position="358"/>
    </location>
</feature>
<accession>A0A4S8L6R0</accession>
<feature type="region of interest" description="Disordered" evidence="1">
    <location>
        <begin position="155"/>
        <end position="247"/>
    </location>
</feature>
<gene>
    <name evidence="2" type="ORF">K435DRAFT_806793</name>
</gene>
<evidence type="ECO:0000256" key="1">
    <source>
        <dbReference type="SAM" id="MobiDB-lite"/>
    </source>
</evidence>
<feature type="compositionally biased region" description="Low complexity" evidence="1">
    <location>
        <begin position="202"/>
        <end position="232"/>
    </location>
</feature>
<feature type="compositionally biased region" description="Low complexity" evidence="1">
    <location>
        <begin position="159"/>
        <end position="194"/>
    </location>
</feature>
<reference evidence="2 3" key="1">
    <citation type="journal article" date="2019" name="Nat. Ecol. Evol.">
        <title>Megaphylogeny resolves global patterns of mushroom evolution.</title>
        <authorList>
            <person name="Varga T."/>
            <person name="Krizsan K."/>
            <person name="Foldi C."/>
            <person name="Dima B."/>
            <person name="Sanchez-Garcia M."/>
            <person name="Sanchez-Ramirez S."/>
            <person name="Szollosi G.J."/>
            <person name="Szarkandi J.G."/>
            <person name="Papp V."/>
            <person name="Albert L."/>
            <person name="Andreopoulos W."/>
            <person name="Angelini C."/>
            <person name="Antonin V."/>
            <person name="Barry K.W."/>
            <person name="Bougher N.L."/>
            <person name="Buchanan P."/>
            <person name="Buyck B."/>
            <person name="Bense V."/>
            <person name="Catcheside P."/>
            <person name="Chovatia M."/>
            <person name="Cooper J."/>
            <person name="Damon W."/>
            <person name="Desjardin D."/>
            <person name="Finy P."/>
            <person name="Geml J."/>
            <person name="Haridas S."/>
            <person name="Hughes K."/>
            <person name="Justo A."/>
            <person name="Karasinski D."/>
            <person name="Kautmanova I."/>
            <person name="Kiss B."/>
            <person name="Kocsube S."/>
            <person name="Kotiranta H."/>
            <person name="LaButti K.M."/>
            <person name="Lechner B.E."/>
            <person name="Liimatainen K."/>
            <person name="Lipzen A."/>
            <person name="Lukacs Z."/>
            <person name="Mihaltcheva S."/>
            <person name="Morgado L.N."/>
            <person name="Niskanen T."/>
            <person name="Noordeloos M.E."/>
            <person name="Ohm R.A."/>
            <person name="Ortiz-Santana B."/>
            <person name="Ovrebo C."/>
            <person name="Racz N."/>
            <person name="Riley R."/>
            <person name="Savchenko A."/>
            <person name="Shiryaev A."/>
            <person name="Soop K."/>
            <person name="Spirin V."/>
            <person name="Szebenyi C."/>
            <person name="Tomsovsky M."/>
            <person name="Tulloss R.E."/>
            <person name="Uehling J."/>
            <person name="Grigoriev I.V."/>
            <person name="Vagvolgyi C."/>
            <person name="Papp T."/>
            <person name="Martin F.M."/>
            <person name="Miettinen O."/>
            <person name="Hibbett D.S."/>
            <person name="Nagy L.G."/>
        </authorList>
    </citation>
    <scope>NUCLEOTIDE SEQUENCE [LARGE SCALE GENOMIC DNA]</scope>
    <source>
        <strain evidence="2 3">CBS 962.96</strain>
    </source>
</reference>
<feature type="region of interest" description="Disordered" evidence="1">
    <location>
        <begin position="324"/>
        <end position="369"/>
    </location>
</feature>
<protein>
    <recommendedName>
        <fullName evidence="4">Anti-proliferative protein domain-containing protein</fullName>
    </recommendedName>
</protein>
<dbReference type="AlphaFoldDB" id="A0A4S8L6R0"/>
<evidence type="ECO:0000313" key="3">
    <source>
        <dbReference type="Proteomes" id="UP000297245"/>
    </source>
</evidence>
<sequence>MSFTTSATLIQLINFLTRHPYAPRYHLLQANLSSFLPFTPVLDASLTDNKDQKFVLSPFTLHLSPRTLPIPPIYAGCLSSGISWDDWIRVLTAGLGNDVYVFVTEGCIRVGVPKTNVKEGEQGLDMIELWREQEGKKSEPSPMALKLRATLSSVHTRKAAAQSSGPSTSTATPRTRSSSPDSTADFPSFSTSSDTDYDSDNESTTSSYSVVSKFSSHSSGSMTSVSTTCSDAANDDEEDKNKNDNDRMFHHRPAAAVPVVSRQCVPRPTTSKTTFASRNKPEWIKPQSTPTTLRTLAPKSRYMYEGGETGVVTGGVMLGSLATTTTTTTLRSSSSSGSSKSAKEGSWRASSSGSSLSKGTKKNASAAVS</sequence>
<evidence type="ECO:0008006" key="4">
    <source>
        <dbReference type="Google" id="ProtNLM"/>
    </source>
</evidence>
<name>A0A4S8L6R0_DENBC</name>
<feature type="compositionally biased region" description="Low complexity" evidence="1">
    <location>
        <begin position="324"/>
        <end position="340"/>
    </location>
</feature>
<evidence type="ECO:0000313" key="2">
    <source>
        <dbReference type="EMBL" id="THU84327.1"/>
    </source>
</evidence>
<proteinExistence type="predicted"/>
<dbReference type="Proteomes" id="UP000297245">
    <property type="component" value="Unassembled WGS sequence"/>
</dbReference>
<dbReference type="OrthoDB" id="19928at2759"/>